<dbReference type="Pfam" id="PF05157">
    <property type="entry name" value="MshEN"/>
    <property type="match status" value="1"/>
</dbReference>
<keyword evidence="3" id="KW-0067">ATP-binding</keyword>
<evidence type="ECO:0000259" key="4">
    <source>
        <dbReference type="PROSITE" id="PS00662"/>
    </source>
</evidence>
<dbReference type="PANTHER" id="PTHR30258">
    <property type="entry name" value="TYPE II SECRETION SYSTEM PROTEIN GSPE-RELATED"/>
    <property type="match status" value="1"/>
</dbReference>
<dbReference type="SMART" id="SM00382">
    <property type="entry name" value="AAA"/>
    <property type="match status" value="1"/>
</dbReference>
<dbReference type="EMBL" id="PCWA01000075">
    <property type="protein sequence ID" value="PIQ89024.1"/>
    <property type="molecule type" value="Genomic_DNA"/>
</dbReference>
<evidence type="ECO:0000256" key="3">
    <source>
        <dbReference type="ARBA" id="ARBA00022840"/>
    </source>
</evidence>
<sequence length="573" mass="63538">MPSLKDRLSEILLKNNLINEEQLKTALQVQKEKGGKLRDILIGLKFINEKDLVSVLSQGLGFPCIELSQLEIEPEILETIPAQTARHYQIIPLSKRKDFLTVVMADPLDIFVIDDIRALTGYKIIPLIASSEDIAASLERYYGSSDQSTFNTVLKDISDFQIELIKKDDKEDSLDAGTLIQLSQEAPVIKITNMILEDAIKLKASDILIEPFDRAMRIRFRVDGSLREKESPPKSLHASIISRIKVISNLNISEHRIPQDGRFKIRIEGREVDFRVSILPSSFGEKAALRILDRSSTTLDIDQLGFSNRDLELIKRNALRPHGMILVTGPTGSGKTTTLYSLLNLINKPQLNIITVEDPVEYQLAGINQVNIREEVGLTFASSLRSILRQDPDIIMVGEIRDFDTADIAIKSALTGHLVLSTLHTTTAAGSIVRLVNMGVEPFLIVSSVVCAIAQRLVRVICPKCKEAYTLNEESLDKLNIKHPKGKPAVFYRGKGCAACLNSGYKGRISIGEIFTLDTAVKDLIINAAEEHKIKESARASGMQTLRESGMEKAYAGITTIEEVLKVTAADEK</sequence>
<dbReference type="PANTHER" id="PTHR30258:SF1">
    <property type="entry name" value="PROTEIN TRANSPORT PROTEIN HOFB HOMOLOG"/>
    <property type="match status" value="1"/>
</dbReference>
<comment type="similarity">
    <text evidence="1">Belongs to the GSP E family.</text>
</comment>
<comment type="caution">
    <text evidence="5">The sequence shown here is derived from an EMBL/GenBank/DDBJ whole genome shotgun (WGS) entry which is preliminary data.</text>
</comment>
<name>A0A2H0LZD7_9BACT</name>
<dbReference type="InterPro" id="IPR027417">
    <property type="entry name" value="P-loop_NTPase"/>
</dbReference>
<gene>
    <name evidence="5" type="ORF">COV72_05115</name>
</gene>
<evidence type="ECO:0000256" key="2">
    <source>
        <dbReference type="ARBA" id="ARBA00022741"/>
    </source>
</evidence>
<dbReference type="InterPro" id="IPR003593">
    <property type="entry name" value="AAA+_ATPase"/>
</dbReference>
<accession>A0A2H0LZD7</accession>
<dbReference type="FunFam" id="3.40.50.300:FF:000398">
    <property type="entry name" value="Type IV pilus assembly ATPase PilB"/>
    <property type="match status" value="1"/>
</dbReference>
<dbReference type="AlphaFoldDB" id="A0A2H0LZD7"/>
<proteinExistence type="inferred from homology"/>
<reference evidence="5 6" key="1">
    <citation type="submission" date="2017-09" db="EMBL/GenBank/DDBJ databases">
        <title>Depth-based differentiation of microbial function through sediment-hosted aquifers and enrichment of novel symbionts in the deep terrestrial subsurface.</title>
        <authorList>
            <person name="Probst A.J."/>
            <person name="Ladd B."/>
            <person name="Jarett J.K."/>
            <person name="Geller-Mcgrath D.E."/>
            <person name="Sieber C.M."/>
            <person name="Emerson J.B."/>
            <person name="Anantharaman K."/>
            <person name="Thomas B.C."/>
            <person name="Malmstrom R."/>
            <person name="Stieglmeier M."/>
            <person name="Klingl A."/>
            <person name="Woyke T."/>
            <person name="Ryan C.M."/>
            <person name="Banfield J.F."/>
        </authorList>
    </citation>
    <scope>NUCLEOTIDE SEQUENCE [LARGE SCALE GENOMIC DNA]</scope>
    <source>
        <strain evidence="5">CG11_big_fil_rev_8_21_14_0_20_42_13</strain>
    </source>
</reference>
<protein>
    <submittedName>
        <fullName evidence="5">Type II secretion system protein GspE</fullName>
    </submittedName>
</protein>
<dbReference type="Gene3D" id="3.30.450.90">
    <property type="match status" value="1"/>
</dbReference>
<evidence type="ECO:0000256" key="1">
    <source>
        <dbReference type="ARBA" id="ARBA00006611"/>
    </source>
</evidence>
<dbReference type="GO" id="GO:0016887">
    <property type="term" value="F:ATP hydrolysis activity"/>
    <property type="evidence" value="ECO:0007669"/>
    <property type="project" value="TreeGrafter"/>
</dbReference>
<dbReference type="PROSITE" id="PS00662">
    <property type="entry name" value="T2SP_E"/>
    <property type="match status" value="1"/>
</dbReference>
<keyword evidence="2" id="KW-0547">Nucleotide-binding</keyword>
<dbReference type="Proteomes" id="UP000229641">
    <property type="component" value="Unassembled WGS sequence"/>
</dbReference>
<dbReference type="InterPro" id="IPR001482">
    <property type="entry name" value="T2SS/T4SS_dom"/>
</dbReference>
<dbReference type="SUPFAM" id="SSF160246">
    <property type="entry name" value="EspE N-terminal domain-like"/>
    <property type="match status" value="1"/>
</dbReference>
<dbReference type="FunFam" id="3.30.300.160:FF:000002">
    <property type="entry name" value="Type II secretion system protein E"/>
    <property type="match status" value="1"/>
</dbReference>
<dbReference type="GO" id="GO:0005886">
    <property type="term" value="C:plasma membrane"/>
    <property type="evidence" value="ECO:0007669"/>
    <property type="project" value="TreeGrafter"/>
</dbReference>
<dbReference type="GO" id="GO:0005524">
    <property type="term" value="F:ATP binding"/>
    <property type="evidence" value="ECO:0007669"/>
    <property type="project" value="UniProtKB-KW"/>
</dbReference>
<dbReference type="Pfam" id="PF00437">
    <property type="entry name" value="T2SSE"/>
    <property type="match status" value="1"/>
</dbReference>
<evidence type="ECO:0000313" key="5">
    <source>
        <dbReference type="EMBL" id="PIQ89024.1"/>
    </source>
</evidence>
<dbReference type="SUPFAM" id="SSF52540">
    <property type="entry name" value="P-loop containing nucleoside triphosphate hydrolases"/>
    <property type="match status" value="1"/>
</dbReference>
<dbReference type="FunFam" id="3.30.450.90:FF:000001">
    <property type="entry name" value="Type II secretion system ATPase GspE"/>
    <property type="match status" value="1"/>
</dbReference>
<feature type="domain" description="Bacterial type II secretion system protein E" evidence="4">
    <location>
        <begin position="388"/>
        <end position="402"/>
    </location>
</feature>
<dbReference type="InterPro" id="IPR007831">
    <property type="entry name" value="T2SS_GspE_N"/>
</dbReference>
<dbReference type="Gene3D" id="3.40.50.300">
    <property type="entry name" value="P-loop containing nucleotide triphosphate hydrolases"/>
    <property type="match status" value="1"/>
</dbReference>
<organism evidence="5 6">
    <name type="scientific">Candidatus Ghiorseimicrobium undicola</name>
    <dbReference type="NCBI Taxonomy" id="1974746"/>
    <lineage>
        <taxon>Bacteria</taxon>
        <taxon>Pseudomonadati</taxon>
        <taxon>Candidatus Omnitrophota</taxon>
        <taxon>Candidatus Ghiorseimicrobium</taxon>
    </lineage>
</organism>
<dbReference type="Gene3D" id="3.30.300.160">
    <property type="entry name" value="Type II secretion system, protein E, N-terminal domain"/>
    <property type="match status" value="1"/>
</dbReference>
<dbReference type="CDD" id="cd01129">
    <property type="entry name" value="PulE-GspE-like"/>
    <property type="match status" value="1"/>
</dbReference>
<evidence type="ECO:0000313" key="6">
    <source>
        <dbReference type="Proteomes" id="UP000229641"/>
    </source>
</evidence>
<dbReference type="InterPro" id="IPR037257">
    <property type="entry name" value="T2SS_E_N_sf"/>
</dbReference>